<dbReference type="InterPro" id="IPR042088">
    <property type="entry name" value="OligoPept_F_C"/>
</dbReference>
<dbReference type="OrthoDB" id="9766487at2"/>
<dbReference type="AlphaFoldDB" id="A0A1H3K0N9"/>
<evidence type="ECO:0000256" key="5">
    <source>
        <dbReference type="ARBA" id="ARBA00023049"/>
    </source>
</evidence>
<dbReference type="CDD" id="cd09610">
    <property type="entry name" value="M3B_PepF"/>
    <property type="match status" value="1"/>
</dbReference>
<evidence type="ECO:0000256" key="1">
    <source>
        <dbReference type="ARBA" id="ARBA00022670"/>
    </source>
</evidence>
<dbReference type="STRING" id="576131.SAMN05444486_102244"/>
<keyword evidence="2 6" id="KW-0479">Metal-binding</keyword>
<protein>
    <submittedName>
        <fullName evidence="9">Oligoendopeptidase F</fullName>
    </submittedName>
</protein>
<dbReference type="EMBL" id="FNPR01000002">
    <property type="protein sequence ID" value="SDY45074.1"/>
    <property type="molecule type" value="Genomic_DNA"/>
</dbReference>
<evidence type="ECO:0000259" key="8">
    <source>
        <dbReference type="Pfam" id="PF08439"/>
    </source>
</evidence>
<dbReference type="InterPro" id="IPR011977">
    <property type="entry name" value="Pept_M3B_clade3"/>
</dbReference>
<dbReference type="RefSeq" id="WP_089889719.1">
    <property type="nucleotide sequence ID" value="NZ_CALJFH010000002.1"/>
</dbReference>
<dbReference type="GeneID" id="78124317"/>
<organism evidence="9 10">
    <name type="scientific">Lentibacter algarum</name>
    <dbReference type="NCBI Taxonomy" id="576131"/>
    <lineage>
        <taxon>Bacteria</taxon>
        <taxon>Pseudomonadati</taxon>
        <taxon>Pseudomonadota</taxon>
        <taxon>Alphaproteobacteria</taxon>
        <taxon>Rhodobacterales</taxon>
        <taxon>Roseobacteraceae</taxon>
        <taxon>Lentibacter</taxon>
    </lineage>
</organism>
<feature type="domain" description="Peptidase M3A/M3B catalytic" evidence="7">
    <location>
        <begin position="212"/>
        <end position="591"/>
    </location>
</feature>
<comment type="cofactor">
    <cofactor evidence="6">
        <name>Zn(2+)</name>
        <dbReference type="ChEBI" id="CHEBI:29105"/>
    </cofactor>
    <text evidence="6">Binds 1 zinc ion.</text>
</comment>
<dbReference type="GO" id="GO:0004222">
    <property type="term" value="F:metalloendopeptidase activity"/>
    <property type="evidence" value="ECO:0007669"/>
    <property type="project" value="InterPro"/>
</dbReference>
<dbReference type="SUPFAM" id="SSF55486">
    <property type="entry name" value="Metalloproteases ('zincins'), catalytic domain"/>
    <property type="match status" value="1"/>
</dbReference>
<dbReference type="Gene3D" id="1.10.1370.20">
    <property type="entry name" value="Oligoendopeptidase f, C-terminal domain"/>
    <property type="match status" value="1"/>
</dbReference>
<evidence type="ECO:0000256" key="3">
    <source>
        <dbReference type="ARBA" id="ARBA00022801"/>
    </source>
</evidence>
<dbReference type="Pfam" id="PF01432">
    <property type="entry name" value="Peptidase_M3"/>
    <property type="match status" value="1"/>
</dbReference>
<sequence length="606" mass="68154">MFQLPFPVRDANVGGGAGEFGDLPEWDLSDLYTAEDAPELIRDLAWLEEECANFAKDYEGKLAELDAAGFLACVLRNEKINGIAGRIMSYAGLRYYQLTIDAGRAKFLSDMQEKITNFTTPLVFFTLELNRLDDGVLDGLFAESAELARYKPVFDRIRAMKPYQLSDELEKFLHDMGVVGDAWERMFDETIAGLEFEVDGEPLNIEGTLNLLTDETRETRESAARELADVFGSNIKTFARVHNTQAKEKEIVDRWRGMPTAQTGRHLSNDVEAEVVEALRDAVVKAYPKLSHRYYELKRKWLGLDTLQVWDRNAPLPMEDKRIVGWDAARETVMSAYAGFDPRMAEIAEPFFTKGWIDAGVKPGKAPGAFAHPTVTDVHPYVMLNYLGKPRDVMTLAHELGHGVHQVLAAEQGEMLSSTPLTLAETASVFGEMLTFRKMLSEAKTDAQRRVMLAGKVEDMINTVVRQIAFYDFECKLHAARREGELTPEDIGALWMSVQGESLGPAFEFMEGYEHFWAYIPHFVHSPFYVYAYAFGDGLVNALYAVYEENPEGFQDKYFDMLKAGGSMHHTALLAPFGLDATDPTFWDKGLSMISGFIDELEAMEA</sequence>
<evidence type="ECO:0000256" key="4">
    <source>
        <dbReference type="ARBA" id="ARBA00022833"/>
    </source>
</evidence>
<comment type="similarity">
    <text evidence="6">Belongs to the peptidase M3 family.</text>
</comment>
<gene>
    <name evidence="9" type="ORF">SAMN05444486_102244</name>
</gene>
<evidence type="ECO:0000259" key="7">
    <source>
        <dbReference type="Pfam" id="PF01432"/>
    </source>
</evidence>
<reference evidence="9 10" key="1">
    <citation type="submission" date="2016-10" db="EMBL/GenBank/DDBJ databases">
        <authorList>
            <person name="de Groot N.N."/>
        </authorList>
    </citation>
    <scope>NUCLEOTIDE SEQUENCE [LARGE SCALE GENOMIC DNA]</scope>
    <source>
        <strain evidence="9 10">DSM 24677</strain>
    </source>
</reference>
<dbReference type="NCBIfam" id="TIGR02290">
    <property type="entry name" value="M3_fam_3"/>
    <property type="match status" value="1"/>
</dbReference>
<feature type="domain" description="Oligopeptidase F N-terminal" evidence="8">
    <location>
        <begin position="128"/>
        <end position="196"/>
    </location>
</feature>
<dbReference type="Gene3D" id="1.20.140.70">
    <property type="entry name" value="Oligopeptidase f, N-terminal domain"/>
    <property type="match status" value="1"/>
</dbReference>
<keyword evidence="4 6" id="KW-0862">Zinc</keyword>
<keyword evidence="1 6" id="KW-0645">Protease</keyword>
<keyword evidence="10" id="KW-1185">Reference proteome</keyword>
<dbReference type="Pfam" id="PF08439">
    <property type="entry name" value="Peptidase_M3_N"/>
    <property type="match status" value="1"/>
</dbReference>
<proteinExistence type="inferred from homology"/>
<evidence type="ECO:0000313" key="9">
    <source>
        <dbReference type="EMBL" id="SDY45074.1"/>
    </source>
</evidence>
<dbReference type="InterPro" id="IPR001567">
    <property type="entry name" value="Pept_M3A_M3B_dom"/>
</dbReference>
<name>A0A1H3K0N9_9RHOB</name>
<dbReference type="GO" id="GO:0046872">
    <property type="term" value="F:metal ion binding"/>
    <property type="evidence" value="ECO:0007669"/>
    <property type="project" value="UniProtKB-UniRule"/>
</dbReference>
<dbReference type="InterPro" id="IPR013647">
    <property type="entry name" value="OligopepF_N_dom"/>
</dbReference>
<accession>A0A1H3K0N9</accession>
<evidence type="ECO:0000313" key="10">
    <source>
        <dbReference type="Proteomes" id="UP000199026"/>
    </source>
</evidence>
<evidence type="ECO:0000256" key="6">
    <source>
        <dbReference type="RuleBase" id="RU003435"/>
    </source>
</evidence>
<keyword evidence="3 6" id="KW-0378">Hydrolase</keyword>
<keyword evidence="5 6" id="KW-0482">Metalloprotease</keyword>
<dbReference type="GO" id="GO:0006508">
    <property type="term" value="P:proteolysis"/>
    <property type="evidence" value="ECO:0007669"/>
    <property type="project" value="UniProtKB-KW"/>
</dbReference>
<dbReference type="Proteomes" id="UP000199026">
    <property type="component" value="Unassembled WGS sequence"/>
</dbReference>
<evidence type="ECO:0000256" key="2">
    <source>
        <dbReference type="ARBA" id="ARBA00022723"/>
    </source>
</evidence>